<dbReference type="CDD" id="cd18186">
    <property type="entry name" value="BTB_POZ_ZBTB_KLHL-like"/>
    <property type="match status" value="1"/>
</dbReference>
<sequence>MGKIKKFPIYIRFLHDPFYELDDSMYVPETEILNLNNEWTVKFSRLQIKFDMEVSRKSTTETAHFSGILELKQEGRVIDHISFQHLFRKGTTSALIAIPVKIISSFDITLKGTISIRYENFTTEMSESDELIQHKSWEELSNNFKRLLDPEVSNFSDVSFICGSVTIPAHKNILSARSPVFAAMFTAQMKESIENKVHITDMEVPILRAMLHHTYTGTIESLNIESAGDLLVAADKYQLEDLKRVCCDFLKKNVGVNVLSILNLGRLHDMDLKEHAMNFICRSCDSFAVLEETHEWKTMKEEMPHLAMEVLAALVKAKETKG</sequence>
<dbReference type="PROSITE" id="PS50097">
    <property type="entry name" value="BTB"/>
    <property type="match status" value="1"/>
</dbReference>
<dbReference type="Pfam" id="PF00651">
    <property type="entry name" value="BTB"/>
    <property type="match status" value="1"/>
</dbReference>
<dbReference type="InterPro" id="IPR011333">
    <property type="entry name" value="SKP1/BTB/POZ_sf"/>
</dbReference>
<name>A0AAV4S872_9ARAC</name>
<accession>A0AAV4S872</accession>
<dbReference type="FunFam" id="3.30.710.10:FF:000159">
    <property type="entry name" value="Speckle-type POZ protein B"/>
    <property type="match status" value="1"/>
</dbReference>
<reference evidence="2 3" key="1">
    <citation type="submission" date="2021-06" db="EMBL/GenBank/DDBJ databases">
        <title>Caerostris darwini draft genome.</title>
        <authorList>
            <person name="Kono N."/>
            <person name="Arakawa K."/>
        </authorList>
    </citation>
    <scope>NUCLEOTIDE SEQUENCE [LARGE SCALE GENOMIC DNA]</scope>
</reference>
<dbReference type="AlphaFoldDB" id="A0AAV4S872"/>
<protein>
    <submittedName>
        <fullName evidence="2">Speckle-type POZ protein-like B</fullName>
    </submittedName>
</protein>
<keyword evidence="3" id="KW-1185">Reference proteome</keyword>
<dbReference type="SUPFAM" id="SSF54695">
    <property type="entry name" value="POZ domain"/>
    <property type="match status" value="1"/>
</dbReference>
<proteinExistence type="predicted"/>
<gene>
    <name evidence="2" type="primary">spoplb_17</name>
    <name evidence="2" type="ORF">CDAR_415691</name>
</gene>
<dbReference type="Proteomes" id="UP001054837">
    <property type="component" value="Unassembled WGS sequence"/>
</dbReference>
<dbReference type="SMART" id="SM00225">
    <property type="entry name" value="BTB"/>
    <property type="match status" value="1"/>
</dbReference>
<comment type="caution">
    <text evidence="2">The sequence shown here is derived from an EMBL/GenBank/DDBJ whole genome shotgun (WGS) entry which is preliminary data.</text>
</comment>
<evidence type="ECO:0000313" key="3">
    <source>
        <dbReference type="Proteomes" id="UP001054837"/>
    </source>
</evidence>
<dbReference type="EMBL" id="BPLQ01007195">
    <property type="protein sequence ID" value="GIY28617.1"/>
    <property type="molecule type" value="Genomic_DNA"/>
</dbReference>
<organism evidence="2 3">
    <name type="scientific">Caerostris darwini</name>
    <dbReference type="NCBI Taxonomy" id="1538125"/>
    <lineage>
        <taxon>Eukaryota</taxon>
        <taxon>Metazoa</taxon>
        <taxon>Ecdysozoa</taxon>
        <taxon>Arthropoda</taxon>
        <taxon>Chelicerata</taxon>
        <taxon>Arachnida</taxon>
        <taxon>Araneae</taxon>
        <taxon>Araneomorphae</taxon>
        <taxon>Entelegynae</taxon>
        <taxon>Araneoidea</taxon>
        <taxon>Araneidae</taxon>
        <taxon>Caerostris</taxon>
    </lineage>
</organism>
<dbReference type="Gene3D" id="3.30.710.10">
    <property type="entry name" value="Potassium Channel Kv1.1, Chain A"/>
    <property type="match status" value="1"/>
</dbReference>
<feature type="domain" description="BTB" evidence="1">
    <location>
        <begin position="156"/>
        <end position="223"/>
    </location>
</feature>
<dbReference type="InterPro" id="IPR000210">
    <property type="entry name" value="BTB/POZ_dom"/>
</dbReference>
<evidence type="ECO:0000313" key="2">
    <source>
        <dbReference type="EMBL" id="GIY28617.1"/>
    </source>
</evidence>
<evidence type="ECO:0000259" key="1">
    <source>
        <dbReference type="PROSITE" id="PS50097"/>
    </source>
</evidence>
<dbReference type="Gene3D" id="1.25.40.420">
    <property type="match status" value="1"/>
</dbReference>
<dbReference type="PANTHER" id="PTHR24413">
    <property type="entry name" value="SPECKLE-TYPE POZ PROTEIN"/>
    <property type="match status" value="1"/>
</dbReference>